<reference evidence="2 3" key="1">
    <citation type="submission" date="2022-03" db="EMBL/GenBank/DDBJ databases">
        <authorList>
            <person name="Brunel B."/>
        </authorList>
    </citation>
    <scope>NUCLEOTIDE SEQUENCE [LARGE SCALE GENOMIC DNA]</scope>
    <source>
        <strain evidence="2">STM5069sample</strain>
    </source>
</reference>
<gene>
    <name evidence="2" type="ORF">MES5069_670022</name>
</gene>
<feature type="chain" id="PRO_5045117072" evidence="1">
    <location>
        <begin position="27"/>
        <end position="79"/>
    </location>
</feature>
<dbReference type="EMBL" id="CAKXZT010000165">
    <property type="protein sequence ID" value="CAH2408290.1"/>
    <property type="molecule type" value="Genomic_DNA"/>
</dbReference>
<keyword evidence="3" id="KW-1185">Reference proteome</keyword>
<evidence type="ECO:0000313" key="3">
    <source>
        <dbReference type="Proteomes" id="UP001153050"/>
    </source>
</evidence>
<accession>A0ABM9EG07</accession>
<name>A0ABM9EG07_9HYPH</name>
<comment type="caution">
    <text evidence="2">The sequence shown here is derived from an EMBL/GenBank/DDBJ whole genome shotgun (WGS) entry which is preliminary data.</text>
</comment>
<evidence type="ECO:0000313" key="2">
    <source>
        <dbReference type="EMBL" id="CAH2408290.1"/>
    </source>
</evidence>
<evidence type="ECO:0000256" key="1">
    <source>
        <dbReference type="SAM" id="SignalP"/>
    </source>
</evidence>
<protein>
    <submittedName>
        <fullName evidence="2">Uncharacterized protein</fullName>
    </submittedName>
</protein>
<dbReference type="Proteomes" id="UP001153050">
    <property type="component" value="Unassembled WGS sequence"/>
</dbReference>
<proteinExistence type="predicted"/>
<organism evidence="2 3">
    <name type="scientific">Mesorhizobium escarrei</name>
    <dbReference type="NCBI Taxonomy" id="666018"/>
    <lineage>
        <taxon>Bacteria</taxon>
        <taxon>Pseudomonadati</taxon>
        <taxon>Pseudomonadota</taxon>
        <taxon>Alphaproteobacteria</taxon>
        <taxon>Hyphomicrobiales</taxon>
        <taxon>Phyllobacteriaceae</taxon>
        <taxon>Mesorhizobium</taxon>
    </lineage>
</organism>
<sequence>MSRPSSLAGLVLGLVAPVAVPAPAQAVTNEINIGTNLDNGRAITCREGGRLLRNRGFRDVRRVVAAGAFSSIGPAAPAV</sequence>
<keyword evidence="1" id="KW-0732">Signal</keyword>
<feature type="signal peptide" evidence="1">
    <location>
        <begin position="1"/>
        <end position="26"/>
    </location>
</feature>